<feature type="region of interest" description="Disordered" evidence="7">
    <location>
        <begin position="205"/>
        <end position="293"/>
    </location>
</feature>
<feature type="region of interest" description="Disordered" evidence="7">
    <location>
        <begin position="320"/>
        <end position="382"/>
    </location>
</feature>
<evidence type="ECO:0000256" key="8">
    <source>
        <dbReference type="SAM" id="Phobius"/>
    </source>
</evidence>
<dbReference type="InterPro" id="IPR032818">
    <property type="entry name" value="DedA-like"/>
</dbReference>
<feature type="transmembrane region" description="Helical" evidence="8">
    <location>
        <begin position="21"/>
        <end position="37"/>
    </location>
</feature>
<feature type="transmembrane region" description="Helical" evidence="8">
    <location>
        <begin position="142"/>
        <end position="165"/>
    </location>
</feature>
<evidence type="ECO:0000256" key="5">
    <source>
        <dbReference type="ARBA" id="ARBA00022989"/>
    </source>
</evidence>
<name>A0ABT6W4I2_9ACTN</name>
<comment type="caution">
    <text evidence="10">The sequence shown here is derived from an EMBL/GenBank/DDBJ whole genome shotgun (WGS) entry which is preliminary data.</text>
</comment>
<evidence type="ECO:0000313" key="11">
    <source>
        <dbReference type="Proteomes" id="UP001156398"/>
    </source>
</evidence>
<comment type="subcellular location">
    <subcellularLocation>
        <location evidence="1">Cell membrane</location>
        <topology evidence="1">Multi-pass membrane protein</topology>
    </subcellularLocation>
</comment>
<evidence type="ECO:0000256" key="3">
    <source>
        <dbReference type="ARBA" id="ARBA00022475"/>
    </source>
</evidence>
<dbReference type="EMBL" id="JAAGKO020000028">
    <property type="protein sequence ID" value="MDI5964862.1"/>
    <property type="molecule type" value="Genomic_DNA"/>
</dbReference>
<keyword evidence="3" id="KW-1003">Cell membrane</keyword>
<evidence type="ECO:0000256" key="4">
    <source>
        <dbReference type="ARBA" id="ARBA00022692"/>
    </source>
</evidence>
<dbReference type="RefSeq" id="WP_282704666.1">
    <property type="nucleotide sequence ID" value="NZ_JAAGKO020000028.1"/>
</dbReference>
<feature type="compositionally biased region" description="Low complexity" evidence="7">
    <location>
        <begin position="205"/>
        <end position="253"/>
    </location>
</feature>
<keyword evidence="11" id="KW-1185">Reference proteome</keyword>
<sequence length="382" mass="39122">MGVLDSLDFTSELARHMAGNTLWAYGLLALTTMPPLIPNSALLVTGGVLAAHGQLDLGLVLLVVAGSALVGDMVIHRGGRALRGPVIGRFYRSERRRRLLEWAATRIERHGVPFVIACRFLPSGRLLGGVAAGVTGYPARRYLIGAGIAEAFWATYSVGLGYLGGRATGNAFSAIAVGLGVSFAVGALGGLAQYVARRRAERAARTGAGAAGPLAPATAPLRAAGAPRPTAPSGATALSRTPAASRFPAAPRTPAAPHPATPPATSPPPPATSPPATSPPPPEPPPPPPIAPEPRSAVLSAVVAVLAIRVPLSHVPAVQRARSPTGAIREPVESSADPTPSPRECGAASDRWEHGRAGRPAGAARRRGVPCAAERSSDRCRR</sequence>
<evidence type="ECO:0000256" key="2">
    <source>
        <dbReference type="ARBA" id="ARBA00010792"/>
    </source>
</evidence>
<feature type="compositionally biased region" description="Pro residues" evidence="7">
    <location>
        <begin position="254"/>
        <end position="292"/>
    </location>
</feature>
<accession>A0ABT6W4I2</accession>
<organism evidence="10 11">
    <name type="scientific">Streptantibioticus silvisoli</name>
    <dbReference type="NCBI Taxonomy" id="2705255"/>
    <lineage>
        <taxon>Bacteria</taxon>
        <taxon>Bacillati</taxon>
        <taxon>Actinomycetota</taxon>
        <taxon>Actinomycetes</taxon>
        <taxon>Kitasatosporales</taxon>
        <taxon>Streptomycetaceae</taxon>
        <taxon>Streptantibioticus</taxon>
    </lineage>
</organism>
<dbReference type="PANTHER" id="PTHR30353:SF0">
    <property type="entry name" value="TRANSMEMBRANE PROTEIN"/>
    <property type="match status" value="1"/>
</dbReference>
<evidence type="ECO:0000256" key="1">
    <source>
        <dbReference type="ARBA" id="ARBA00004651"/>
    </source>
</evidence>
<evidence type="ECO:0000256" key="6">
    <source>
        <dbReference type="ARBA" id="ARBA00023136"/>
    </source>
</evidence>
<comment type="similarity">
    <text evidence="2">Belongs to the DedA family.</text>
</comment>
<feature type="transmembrane region" description="Helical" evidence="8">
    <location>
        <begin position="171"/>
        <end position="196"/>
    </location>
</feature>
<dbReference type="Proteomes" id="UP001156398">
    <property type="component" value="Unassembled WGS sequence"/>
</dbReference>
<keyword evidence="5 8" id="KW-1133">Transmembrane helix</keyword>
<protein>
    <submittedName>
        <fullName evidence="10">VTT domain-containing protein</fullName>
    </submittedName>
</protein>
<dbReference type="InterPro" id="IPR032816">
    <property type="entry name" value="VTT_dom"/>
</dbReference>
<reference evidence="10 11" key="1">
    <citation type="submission" date="2023-05" db="EMBL/GenBank/DDBJ databases">
        <title>Streptantibioticus silvisoli sp. nov., acidotolerant actinomycetes 1 from pine litter.</title>
        <authorList>
            <person name="Swiecimska M."/>
            <person name="Golinska P."/>
            <person name="Sangal V."/>
            <person name="Wachnowicz B."/>
            <person name="Goodfellow M."/>
        </authorList>
    </citation>
    <scope>NUCLEOTIDE SEQUENCE [LARGE SCALE GENOMIC DNA]</scope>
    <source>
        <strain evidence="10 11">SL54</strain>
    </source>
</reference>
<dbReference type="PANTHER" id="PTHR30353">
    <property type="entry name" value="INNER MEMBRANE PROTEIN DEDA-RELATED"/>
    <property type="match status" value="1"/>
</dbReference>
<feature type="transmembrane region" description="Helical" evidence="8">
    <location>
        <begin position="57"/>
        <end position="75"/>
    </location>
</feature>
<evidence type="ECO:0000256" key="7">
    <source>
        <dbReference type="SAM" id="MobiDB-lite"/>
    </source>
</evidence>
<gene>
    <name evidence="10" type="ORF">POF43_019400</name>
</gene>
<evidence type="ECO:0000313" key="10">
    <source>
        <dbReference type="EMBL" id="MDI5964862.1"/>
    </source>
</evidence>
<evidence type="ECO:0000259" key="9">
    <source>
        <dbReference type="Pfam" id="PF09335"/>
    </source>
</evidence>
<keyword evidence="6 8" id="KW-0472">Membrane</keyword>
<keyword evidence="4 8" id="KW-0812">Transmembrane</keyword>
<proteinExistence type="inferred from homology"/>
<feature type="domain" description="VTT" evidence="9">
    <location>
        <begin position="37"/>
        <end position="162"/>
    </location>
</feature>
<dbReference type="Pfam" id="PF09335">
    <property type="entry name" value="VTT_dom"/>
    <property type="match status" value="1"/>
</dbReference>